<dbReference type="STRING" id="28743.ENSCVAP00000013809"/>
<dbReference type="OMA" id="YSTGQDN"/>
<dbReference type="GO" id="GO:0005886">
    <property type="term" value="C:plasma membrane"/>
    <property type="evidence" value="ECO:0007669"/>
    <property type="project" value="TreeGrafter"/>
</dbReference>
<keyword evidence="2" id="KW-0391">Immunity</keyword>
<keyword evidence="1" id="KW-0732">Signal</keyword>
<dbReference type="GO" id="GO:0007166">
    <property type="term" value="P:cell surface receptor signaling pathway"/>
    <property type="evidence" value="ECO:0007669"/>
    <property type="project" value="TreeGrafter"/>
</dbReference>
<evidence type="ECO:0000313" key="4">
    <source>
        <dbReference type="Ensembl" id="ENSCVAP00000013809.1"/>
    </source>
</evidence>
<dbReference type="SMART" id="SM00406">
    <property type="entry name" value="IGv"/>
    <property type="match status" value="1"/>
</dbReference>
<protein>
    <recommendedName>
        <fullName evidence="3">Ig-like domain-containing protein</fullName>
    </recommendedName>
</protein>
<reference evidence="4" key="1">
    <citation type="submission" date="2025-08" db="UniProtKB">
        <authorList>
            <consortium name="Ensembl"/>
        </authorList>
    </citation>
    <scope>IDENTIFICATION</scope>
</reference>
<dbReference type="InterPro" id="IPR036179">
    <property type="entry name" value="Ig-like_dom_sf"/>
</dbReference>
<evidence type="ECO:0000256" key="2">
    <source>
        <dbReference type="ARBA" id="ARBA00022859"/>
    </source>
</evidence>
<organism evidence="4 5">
    <name type="scientific">Cyprinodon variegatus</name>
    <name type="common">Sheepshead minnow</name>
    <dbReference type="NCBI Taxonomy" id="28743"/>
    <lineage>
        <taxon>Eukaryota</taxon>
        <taxon>Metazoa</taxon>
        <taxon>Chordata</taxon>
        <taxon>Craniata</taxon>
        <taxon>Vertebrata</taxon>
        <taxon>Euteleostomi</taxon>
        <taxon>Actinopterygii</taxon>
        <taxon>Neopterygii</taxon>
        <taxon>Teleostei</taxon>
        <taxon>Neoteleostei</taxon>
        <taxon>Acanthomorphata</taxon>
        <taxon>Ovalentaria</taxon>
        <taxon>Atherinomorphae</taxon>
        <taxon>Cyprinodontiformes</taxon>
        <taxon>Cyprinodontidae</taxon>
        <taxon>Cyprinodon</taxon>
    </lineage>
</organism>
<evidence type="ECO:0000313" key="5">
    <source>
        <dbReference type="Proteomes" id="UP000265020"/>
    </source>
</evidence>
<reference evidence="4" key="2">
    <citation type="submission" date="2025-09" db="UniProtKB">
        <authorList>
            <consortium name="Ensembl"/>
        </authorList>
    </citation>
    <scope>IDENTIFICATION</scope>
</reference>
<dbReference type="PANTHER" id="PTHR23268:SF28">
    <property type="entry name" value="T CELL RECEPTOR BETA VARIABLE 19"/>
    <property type="match status" value="1"/>
</dbReference>
<dbReference type="AlphaFoldDB" id="A0A3Q2D626"/>
<dbReference type="GO" id="GO:0002376">
    <property type="term" value="P:immune system process"/>
    <property type="evidence" value="ECO:0007669"/>
    <property type="project" value="UniProtKB-KW"/>
</dbReference>
<dbReference type="InterPro" id="IPR013783">
    <property type="entry name" value="Ig-like_fold"/>
</dbReference>
<dbReference type="SUPFAM" id="SSF48726">
    <property type="entry name" value="Immunoglobulin"/>
    <property type="match status" value="1"/>
</dbReference>
<dbReference type="InterPro" id="IPR050413">
    <property type="entry name" value="TCR_beta_variable"/>
</dbReference>
<dbReference type="Gene3D" id="2.60.40.10">
    <property type="entry name" value="Immunoglobulins"/>
    <property type="match status" value="1"/>
</dbReference>
<evidence type="ECO:0000259" key="3">
    <source>
        <dbReference type="PROSITE" id="PS50835"/>
    </source>
</evidence>
<evidence type="ECO:0000256" key="1">
    <source>
        <dbReference type="ARBA" id="ARBA00022729"/>
    </source>
</evidence>
<proteinExistence type="predicted"/>
<name>A0A3Q2D626_CYPVA</name>
<keyword evidence="5" id="KW-1185">Reference proteome</keyword>
<dbReference type="InterPro" id="IPR007110">
    <property type="entry name" value="Ig-like_dom"/>
</dbReference>
<dbReference type="GeneTree" id="ENSGT00940000174883"/>
<dbReference type="InterPro" id="IPR013106">
    <property type="entry name" value="Ig_V-set"/>
</dbReference>
<accession>A0A3Q2D626</accession>
<dbReference type="Pfam" id="PF07686">
    <property type="entry name" value="V-set"/>
    <property type="match status" value="1"/>
</dbReference>
<dbReference type="Ensembl" id="ENSCVAT00000021471.1">
    <property type="protein sequence ID" value="ENSCVAP00000013809.1"/>
    <property type="gene ID" value="ENSCVAG00000016362.1"/>
</dbReference>
<sequence>QQHLLLCYFSDAVNIHQPPSELVRDGEQSVTLKCEQDSDQIYYMYWYRQASSGEMELVAYSASKDASSIEAPFNNSKYTMTRRELRRTELQIHPAEAKDSAVYYCASSTTVLQAAAEA</sequence>
<dbReference type="PROSITE" id="PS50835">
    <property type="entry name" value="IG_LIKE"/>
    <property type="match status" value="1"/>
</dbReference>
<dbReference type="Proteomes" id="UP000265020">
    <property type="component" value="Unassembled WGS sequence"/>
</dbReference>
<dbReference type="PANTHER" id="PTHR23268">
    <property type="entry name" value="T-CELL RECEPTOR BETA CHAIN"/>
    <property type="match status" value="1"/>
</dbReference>
<feature type="domain" description="Ig-like" evidence="3">
    <location>
        <begin position="11"/>
        <end position="118"/>
    </location>
</feature>